<dbReference type="InterPro" id="IPR033887">
    <property type="entry name" value="PTS_IIA_man"/>
</dbReference>
<comment type="subcellular location">
    <subcellularLocation>
        <location evidence="1">Cytoplasm</location>
    </subcellularLocation>
</comment>
<evidence type="ECO:0000256" key="4">
    <source>
        <dbReference type="ARBA" id="ARBA00022597"/>
    </source>
</evidence>
<keyword evidence="6" id="KW-0598">Phosphotransferase system</keyword>
<dbReference type="GO" id="GO:0005737">
    <property type="term" value="C:cytoplasm"/>
    <property type="evidence" value="ECO:0007669"/>
    <property type="project" value="UniProtKB-SubCell"/>
</dbReference>
<reference evidence="9 10" key="1">
    <citation type="submission" date="2017-06" db="EMBL/GenBank/DDBJ databases">
        <authorList>
            <person name="Kim H.J."/>
            <person name="Triplett B.A."/>
        </authorList>
    </citation>
    <scope>NUCLEOTIDE SEQUENCE [LARGE SCALE GENOMIC DNA]</scope>
    <source>
        <strain evidence="9 10">MWH-VicM1</strain>
    </source>
</reference>
<dbReference type="InterPro" id="IPR004701">
    <property type="entry name" value="PTS_EIIA_man-typ"/>
</dbReference>
<evidence type="ECO:0000256" key="5">
    <source>
        <dbReference type="ARBA" id="ARBA00022679"/>
    </source>
</evidence>
<dbReference type="OrthoDB" id="8795346at2"/>
<organism evidence="9 10">
    <name type="scientific">Polynucleobacter victoriensis</name>
    <dbReference type="NCBI Taxonomy" id="2049319"/>
    <lineage>
        <taxon>Bacteria</taxon>
        <taxon>Pseudomonadati</taxon>
        <taxon>Pseudomonadota</taxon>
        <taxon>Betaproteobacteria</taxon>
        <taxon>Burkholderiales</taxon>
        <taxon>Burkholderiaceae</taxon>
        <taxon>Polynucleobacter</taxon>
    </lineage>
</organism>
<dbReference type="EMBL" id="FYEX01000001">
    <property type="protein sequence ID" value="SNC64148.1"/>
    <property type="molecule type" value="Genomic_DNA"/>
</dbReference>
<evidence type="ECO:0000313" key="10">
    <source>
        <dbReference type="Proteomes" id="UP000197215"/>
    </source>
</evidence>
<evidence type="ECO:0000313" key="9">
    <source>
        <dbReference type="EMBL" id="SNC64148.1"/>
    </source>
</evidence>
<keyword evidence="5" id="KW-0808">Transferase</keyword>
<keyword evidence="4" id="KW-0762">Sugar transport</keyword>
<feature type="domain" description="PTS EIIA type-4" evidence="8">
    <location>
        <begin position="1"/>
        <end position="127"/>
    </location>
</feature>
<keyword evidence="10" id="KW-1185">Reference proteome</keyword>
<dbReference type="GO" id="GO:0016301">
    <property type="term" value="F:kinase activity"/>
    <property type="evidence" value="ECO:0007669"/>
    <property type="project" value="UniProtKB-KW"/>
</dbReference>
<dbReference type="InterPro" id="IPR051471">
    <property type="entry name" value="Bacterial_PTS_sugar_comp"/>
</dbReference>
<dbReference type="Proteomes" id="UP000197215">
    <property type="component" value="Unassembled WGS sequence"/>
</dbReference>
<evidence type="ECO:0000256" key="1">
    <source>
        <dbReference type="ARBA" id="ARBA00004496"/>
    </source>
</evidence>
<dbReference type="GO" id="GO:0016020">
    <property type="term" value="C:membrane"/>
    <property type="evidence" value="ECO:0007669"/>
    <property type="project" value="InterPro"/>
</dbReference>
<dbReference type="GO" id="GO:0009401">
    <property type="term" value="P:phosphoenolpyruvate-dependent sugar phosphotransferase system"/>
    <property type="evidence" value="ECO:0007669"/>
    <property type="project" value="UniProtKB-KW"/>
</dbReference>
<dbReference type="Gene3D" id="3.40.50.510">
    <property type="entry name" value="Phosphotransferase system, mannose-type IIA component"/>
    <property type="match status" value="1"/>
</dbReference>
<dbReference type="Pfam" id="PF03610">
    <property type="entry name" value="EIIA-man"/>
    <property type="match status" value="1"/>
</dbReference>
<name>A0A212TDK8_9BURK</name>
<dbReference type="PANTHER" id="PTHR33799:SF1">
    <property type="entry name" value="PTS SYSTEM MANNOSE-SPECIFIC EIIAB COMPONENT-RELATED"/>
    <property type="match status" value="1"/>
</dbReference>
<evidence type="ECO:0000259" key="8">
    <source>
        <dbReference type="PROSITE" id="PS51096"/>
    </source>
</evidence>
<evidence type="ECO:0000256" key="3">
    <source>
        <dbReference type="ARBA" id="ARBA00022490"/>
    </source>
</evidence>
<dbReference type="RefSeq" id="WP_088812873.1">
    <property type="nucleotide sequence ID" value="NZ_FYEX01000001.1"/>
</dbReference>
<dbReference type="CDD" id="cd00006">
    <property type="entry name" value="PTS_IIA_man"/>
    <property type="match status" value="1"/>
</dbReference>
<evidence type="ECO:0000256" key="2">
    <source>
        <dbReference type="ARBA" id="ARBA00022448"/>
    </source>
</evidence>
<evidence type="ECO:0000256" key="6">
    <source>
        <dbReference type="ARBA" id="ARBA00022683"/>
    </source>
</evidence>
<proteinExistence type="predicted"/>
<sequence>MAGILIIAHAPLASALKEFAKHVYGEVPSRLVAVDVMAHEDAKITLERAVEAAHTISSENGLLVLTDIMGATPANVANRLAHKPEFNGRVRVIAGVNLPMLMRAISYRADSLDSAMQKAMYGGQQGIIPIGHLTPATDAVSNKTSEVKE</sequence>
<gene>
    <name evidence="9" type="ORF">SAMN06295916_1032</name>
</gene>
<protein>
    <submittedName>
        <fullName evidence="9">PTS system, ascorbate-specific IIA component</fullName>
    </submittedName>
</protein>
<dbReference type="PANTHER" id="PTHR33799">
    <property type="entry name" value="PTS PERMEASE-RELATED-RELATED"/>
    <property type="match status" value="1"/>
</dbReference>
<dbReference type="InterPro" id="IPR036662">
    <property type="entry name" value="PTS_EIIA_man-typ_sf"/>
</dbReference>
<keyword evidence="3" id="KW-0963">Cytoplasm</keyword>
<keyword evidence="2" id="KW-0813">Transport</keyword>
<evidence type="ECO:0000256" key="7">
    <source>
        <dbReference type="ARBA" id="ARBA00022777"/>
    </source>
</evidence>
<dbReference type="AlphaFoldDB" id="A0A212TDK8"/>
<accession>A0A212TDK8</accession>
<keyword evidence="7" id="KW-0418">Kinase</keyword>
<dbReference type="SUPFAM" id="SSF53062">
    <property type="entry name" value="PTS system fructose IIA component-like"/>
    <property type="match status" value="1"/>
</dbReference>
<dbReference type="PROSITE" id="PS51096">
    <property type="entry name" value="PTS_EIIA_TYPE_4"/>
    <property type="match status" value="1"/>
</dbReference>